<evidence type="ECO:0000256" key="1">
    <source>
        <dbReference type="SAM" id="Phobius"/>
    </source>
</evidence>
<dbReference type="EMBL" id="JAHLQN010000001">
    <property type="protein sequence ID" value="MBU5626352.1"/>
    <property type="molecule type" value="Genomic_DNA"/>
</dbReference>
<sequence>MDEKDNSRSSLQTAADLGRAAKAAYRIAQAAAVSGVHGAAAAAVKETVPALVKFFLAVLLILIVIPMVVFTALPNIFFGYDSSDTASVIHMTEQAMRIGGAYMSLDDFERTQIDSIITGIAAEYEADGTAIDHIEVKNTMKEDDLLWIIAINSAAYEQDLDAMSAELIQNFCQSTLSYQPSLSLLGGSTSATLEVEIKRIDPEELMEQMGFNEDARQWAGALFETLKDSGALEKYGGYFSAYQPDYSGDGSYSGDIQHGTSYDNDIDISRFVSPSTKNNLDLAAYAVQAWENNWGYVWGTYGNILTESLFAYKKQQYPDGVGNYADFIEANWLGRRTADCIGLIKGYAWLDASTMRIGYAANGMPDYGADQMYQAAKNAGIQGTDYGTVSSMPEIPGLMLWKSGHAGVYIGGGYAIEAMGTRKGVVKTEVSGRGWQGWCKLPYIDYLEVE</sequence>
<dbReference type="Proteomes" id="UP000787672">
    <property type="component" value="Unassembled WGS sequence"/>
</dbReference>
<keyword evidence="1" id="KW-0812">Transmembrane</keyword>
<keyword evidence="3" id="KW-1185">Reference proteome</keyword>
<reference evidence="2 3" key="1">
    <citation type="submission" date="2021-06" db="EMBL/GenBank/DDBJ databases">
        <authorList>
            <person name="Sun Q."/>
            <person name="Li D."/>
        </authorList>
    </citation>
    <scope>NUCLEOTIDE SEQUENCE [LARGE SCALE GENOMIC DNA]</scope>
    <source>
        <strain evidence="2 3">MSJ-2</strain>
    </source>
</reference>
<keyword evidence="1" id="KW-1133">Transmembrane helix</keyword>
<accession>A0ABS6F867</accession>
<evidence type="ECO:0000313" key="2">
    <source>
        <dbReference type="EMBL" id="MBU5626352.1"/>
    </source>
</evidence>
<gene>
    <name evidence="2" type="ORF">KQI82_05375</name>
</gene>
<feature type="transmembrane region" description="Helical" evidence="1">
    <location>
        <begin position="54"/>
        <end position="80"/>
    </location>
</feature>
<protein>
    <recommendedName>
        <fullName evidence="4">NlpC/P60 domain-containing protein</fullName>
    </recommendedName>
</protein>
<evidence type="ECO:0008006" key="4">
    <source>
        <dbReference type="Google" id="ProtNLM"/>
    </source>
</evidence>
<evidence type="ECO:0000313" key="3">
    <source>
        <dbReference type="Proteomes" id="UP000787672"/>
    </source>
</evidence>
<name>A0ABS6F867_9FIRM</name>
<comment type="caution">
    <text evidence="2">The sequence shown here is derived from an EMBL/GenBank/DDBJ whole genome shotgun (WGS) entry which is preliminary data.</text>
</comment>
<dbReference type="RefSeq" id="WP_216631850.1">
    <property type="nucleotide sequence ID" value="NZ_JAHLQN010000001.1"/>
</dbReference>
<keyword evidence="1" id="KW-0472">Membrane</keyword>
<proteinExistence type="predicted"/>
<organism evidence="2 3">
    <name type="scientific">Dysosmobacter acutus</name>
    <dbReference type="NCBI Taxonomy" id="2841504"/>
    <lineage>
        <taxon>Bacteria</taxon>
        <taxon>Bacillati</taxon>
        <taxon>Bacillota</taxon>
        <taxon>Clostridia</taxon>
        <taxon>Eubacteriales</taxon>
        <taxon>Oscillospiraceae</taxon>
        <taxon>Dysosmobacter</taxon>
    </lineage>
</organism>